<evidence type="ECO:0000313" key="4">
    <source>
        <dbReference type="Proteomes" id="UP001177023"/>
    </source>
</evidence>
<name>A0AA36GAW6_9BILA</name>
<organism evidence="3 4">
    <name type="scientific">Mesorhabditis spiculigera</name>
    <dbReference type="NCBI Taxonomy" id="96644"/>
    <lineage>
        <taxon>Eukaryota</taxon>
        <taxon>Metazoa</taxon>
        <taxon>Ecdysozoa</taxon>
        <taxon>Nematoda</taxon>
        <taxon>Chromadorea</taxon>
        <taxon>Rhabditida</taxon>
        <taxon>Rhabditina</taxon>
        <taxon>Rhabditomorpha</taxon>
        <taxon>Rhabditoidea</taxon>
        <taxon>Rhabditidae</taxon>
        <taxon>Mesorhabditinae</taxon>
        <taxon>Mesorhabditis</taxon>
    </lineage>
</organism>
<evidence type="ECO:0000256" key="1">
    <source>
        <dbReference type="SAM" id="MobiDB-lite"/>
    </source>
</evidence>
<feature type="region of interest" description="Disordered" evidence="1">
    <location>
        <begin position="97"/>
        <end position="291"/>
    </location>
</feature>
<feature type="compositionally biased region" description="Polar residues" evidence="1">
    <location>
        <begin position="233"/>
        <end position="262"/>
    </location>
</feature>
<accession>A0AA36GAW6</accession>
<sequence length="498" mass="54581">MGCGGGLRNLHTPCGFQNPLPPPPPQPAPGYGCGVAPGLSTGCMPLHPAPVPPPAPLPPTPSYATSWLPAETAMFQSTPPPVLISHNMDQDAQLPVHEYNSEEQEEKNLDSGSEESLQAPKEEFRKDTEDADAVQANSVHLTAPENANERENAPEIDSPQENQIEAEVSEDFSGNGQDRTTIGTPNDSEMHHESAEVLNVKPVEPSTSIAPEPSTVTEPTETVTIPWPKEFSTIPTLDRPTTTDVPEESITVSGATENNSPDSAMAEDITSDNSGNNSGGPETDESQNKRRALDYIPEIQQNSYGMKRHEFMVAPRQEIPKSAIPYRGMAVTWQPRSSNFALEDRPVSLDLKRPATTSGHYRRKSVEAQLEGRTMQAVRDQVTPETDVMQDSFDEALKREMPVAPVGGRKEVPQVDISDIKLSDDPMCNAEELRSIMLEHMSESLNSSKRLVQVAAEERFGGRFDVICAHGDFSYVTNTELFCQETKNSVSCYTYRQL</sequence>
<dbReference type="Pfam" id="PF04155">
    <property type="entry name" value="Ground-like"/>
    <property type="match status" value="1"/>
</dbReference>
<dbReference type="Proteomes" id="UP001177023">
    <property type="component" value="Unassembled WGS sequence"/>
</dbReference>
<gene>
    <name evidence="3" type="ORF">MSPICULIGERA_LOCUS20090</name>
</gene>
<proteinExistence type="predicted"/>
<dbReference type="InterPro" id="IPR007284">
    <property type="entry name" value="Ground-like_dom"/>
</dbReference>
<feature type="compositionally biased region" description="Low complexity" evidence="1">
    <location>
        <begin position="211"/>
        <end position="228"/>
    </location>
</feature>
<keyword evidence="4" id="KW-1185">Reference proteome</keyword>
<comment type="caution">
    <text evidence="3">The sequence shown here is derived from an EMBL/GenBank/DDBJ whole genome shotgun (WGS) entry which is preliminary data.</text>
</comment>
<reference evidence="3" key="1">
    <citation type="submission" date="2023-06" db="EMBL/GenBank/DDBJ databases">
        <authorList>
            <person name="Delattre M."/>
        </authorList>
    </citation>
    <scope>NUCLEOTIDE SEQUENCE</scope>
    <source>
        <strain evidence="3">AF72</strain>
    </source>
</reference>
<evidence type="ECO:0000259" key="2">
    <source>
        <dbReference type="Pfam" id="PF04155"/>
    </source>
</evidence>
<feature type="compositionally biased region" description="Polar residues" evidence="1">
    <location>
        <begin position="271"/>
        <end position="280"/>
    </location>
</feature>
<feature type="domain" description="Ground-like" evidence="2">
    <location>
        <begin position="425"/>
        <end position="495"/>
    </location>
</feature>
<feature type="non-terminal residue" evidence="3">
    <location>
        <position position="498"/>
    </location>
</feature>
<dbReference type="AlphaFoldDB" id="A0AA36GAW6"/>
<dbReference type="EMBL" id="CATQJA010002664">
    <property type="protein sequence ID" value="CAJ0581941.1"/>
    <property type="molecule type" value="Genomic_DNA"/>
</dbReference>
<evidence type="ECO:0000313" key="3">
    <source>
        <dbReference type="EMBL" id="CAJ0581941.1"/>
    </source>
</evidence>
<protein>
    <recommendedName>
        <fullName evidence="2">Ground-like domain-containing protein</fullName>
    </recommendedName>
</protein>
<feature type="compositionally biased region" description="Polar residues" evidence="1">
    <location>
        <begin position="172"/>
        <end position="187"/>
    </location>
</feature>